<dbReference type="Proteomes" id="UP000838756">
    <property type="component" value="Unassembled WGS sequence"/>
</dbReference>
<evidence type="ECO:0000313" key="2">
    <source>
        <dbReference type="Proteomes" id="UP000838756"/>
    </source>
</evidence>
<keyword evidence="2" id="KW-1185">Reference proteome</keyword>
<accession>A0A8S4RJ16</accession>
<gene>
    <name evidence="1" type="primary">jg8031</name>
    <name evidence="1" type="ORF">PAEG_LOCUS13919</name>
</gene>
<comment type="caution">
    <text evidence="1">The sequence shown here is derived from an EMBL/GenBank/DDBJ whole genome shotgun (WGS) entry which is preliminary data.</text>
</comment>
<sequence>MERSMLHVKRLDKIRNEALRKETNIIDVKIKIRKLKWKWADMCTGKSKTGGQKKLQNGIRGKGSDLGRQRIRWSDDFVKIMGAIWQRLARDRDASR</sequence>
<protein>
    <submittedName>
        <fullName evidence="1">Jg8031 protein</fullName>
    </submittedName>
</protein>
<name>A0A8S4RJ16_9NEOP</name>
<dbReference type="EMBL" id="CAKXAJ010025209">
    <property type="protein sequence ID" value="CAH2236549.1"/>
    <property type="molecule type" value="Genomic_DNA"/>
</dbReference>
<dbReference type="AlphaFoldDB" id="A0A8S4RJ16"/>
<dbReference type="OrthoDB" id="407509at2759"/>
<organism evidence="1 2">
    <name type="scientific">Pararge aegeria aegeria</name>
    <dbReference type="NCBI Taxonomy" id="348720"/>
    <lineage>
        <taxon>Eukaryota</taxon>
        <taxon>Metazoa</taxon>
        <taxon>Ecdysozoa</taxon>
        <taxon>Arthropoda</taxon>
        <taxon>Hexapoda</taxon>
        <taxon>Insecta</taxon>
        <taxon>Pterygota</taxon>
        <taxon>Neoptera</taxon>
        <taxon>Endopterygota</taxon>
        <taxon>Lepidoptera</taxon>
        <taxon>Glossata</taxon>
        <taxon>Ditrysia</taxon>
        <taxon>Papilionoidea</taxon>
        <taxon>Nymphalidae</taxon>
        <taxon>Satyrinae</taxon>
        <taxon>Satyrini</taxon>
        <taxon>Parargina</taxon>
        <taxon>Pararge</taxon>
    </lineage>
</organism>
<evidence type="ECO:0000313" key="1">
    <source>
        <dbReference type="EMBL" id="CAH2236549.1"/>
    </source>
</evidence>
<proteinExistence type="predicted"/>
<reference evidence="1" key="1">
    <citation type="submission" date="2022-03" db="EMBL/GenBank/DDBJ databases">
        <authorList>
            <person name="Lindestad O."/>
        </authorList>
    </citation>
    <scope>NUCLEOTIDE SEQUENCE</scope>
</reference>